<feature type="non-terminal residue" evidence="5">
    <location>
        <position position="67"/>
    </location>
</feature>
<evidence type="ECO:0000256" key="1">
    <source>
        <dbReference type="ARBA" id="ARBA00023054"/>
    </source>
</evidence>
<evidence type="ECO:0000313" key="5">
    <source>
        <dbReference type="EMBL" id="CAK0902748.1"/>
    </source>
</evidence>
<dbReference type="InterPro" id="IPR001752">
    <property type="entry name" value="Kinesin_motor_dom"/>
</dbReference>
<feature type="binding site" evidence="3">
    <location>
        <begin position="56"/>
        <end position="63"/>
    </location>
    <ligand>
        <name>ATP</name>
        <dbReference type="ChEBI" id="CHEBI:30616"/>
    </ligand>
</feature>
<dbReference type="PANTHER" id="PTHR47968">
    <property type="entry name" value="CENTROMERE PROTEIN E"/>
    <property type="match status" value="1"/>
</dbReference>
<evidence type="ECO:0000313" key="6">
    <source>
        <dbReference type="Proteomes" id="UP001189429"/>
    </source>
</evidence>
<protein>
    <recommendedName>
        <fullName evidence="4">Kinesin motor domain-containing protein</fullName>
    </recommendedName>
</protein>
<evidence type="ECO:0000259" key="4">
    <source>
        <dbReference type="PROSITE" id="PS50067"/>
    </source>
</evidence>
<dbReference type="InterPro" id="IPR036961">
    <property type="entry name" value="Kinesin_motor_dom_sf"/>
</dbReference>
<gene>
    <name evidence="5" type="ORF">PCOR1329_LOCUS79248</name>
</gene>
<keyword evidence="6" id="KW-1185">Reference proteome</keyword>
<proteinExistence type="inferred from homology"/>
<dbReference type="Gene3D" id="3.40.850.10">
    <property type="entry name" value="Kinesin motor domain"/>
    <property type="match status" value="1"/>
</dbReference>
<accession>A0ABN9XRY9</accession>
<dbReference type="InterPro" id="IPR027417">
    <property type="entry name" value="P-loop_NTPase"/>
</dbReference>
<dbReference type="Proteomes" id="UP001189429">
    <property type="component" value="Unassembled WGS sequence"/>
</dbReference>
<keyword evidence="3" id="KW-0067">ATP-binding</keyword>
<dbReference type="EMBL" id="CAUYUJ010021109">
    <property type="protein sequence ID" value="CAK0902748.1"/>
    <property type="molecule type" value="Genomic_DNA"/>
</dbReference>
<reference evidence="5" key="1">
    <citation type="submission" date="2023-10" db="EMBL/GenBank/DDBJ databases">
        <authorList>
            <person name="Chen Y."/>
            <person name="Shah S."/>
            <person name="Dougan E. K."/>
            <person name="Thang M."/>
            <person name="Chan C."/>
        </authorList>
    </citation>
    <scope>NUCLEOTIDE SEQUENCE [LARGE SCALE GENOMIC DNA]</scope>
</reference>
<keyword evidence="3" id="KW-0547">Nucleotide-binding</keyword>
<keyword evidence="1" id="KW-0175">Coiled coil</keyword>
<evidence type="ECO:0000256" key="3">
    <source>
        <dbReference type="PROSITE-ProRule" id="PRU00283"/>
    </source>
</evidence>
<evidence type="ECO:0000256" key="2">
    <source>
        <dbReference type="ARBA" id="ARBA00023175"/>
    </source>
</evidence>
<dbReference type="PROSITE" id="PS50067">
    <property type="entry name" value="KINESIN_MOTOR_2"/>
    <property type="match status" value="1"/>
</dbReference>
<organism evidence="5 6">
    <name type="scientific">Prorocentrum cordatum</name>
    <dbReference type="NCBI Taxonomy" id="2364126"/>
    <lineage>
        <taxon>Eukaryota</taxon>
        <taxon>Sar</taxon>
        <taxon>Alveolata</taxon>
        <taxon>Dinophyceae</taxon>
        <taxon>Prorocentrales</taxon>
        <taxon>Prorocentraceae</taxon>
        <taxon>Prorocentrum</taxon>
    </lineage>
</organism>
<dbReference type="SUPFAM" id="SSF52540">
    <property type="entry name" value="P-loop containing nucleoside triphosphate hydrolases"/>
    <property type="match status" value="1"/>
</dbReference>
<comment type="similarity">
    <text evidence="3">Belongs to the TRAFAC class myosin-kinesin ATPase superfamily. Kinesin family.</text>
</comment>
<name>A0ABN9XRY9_9DINO</name>
<feature type="domain" description="Kinesin motor" evidence="4">
    <location>
        <begin position="1"/>
        <end position="67"/>
    </location>
</feature>
<dbReference type="Pfam" id="PF00225">
    <property type="entry name" value="Kinesin"/>
    <property type="match status" value="1"/>
</dbReference>
<sequence>MDRGLADRGQLVNNHLFTFDQVFDQDALQTDVYASTARASVVSALEGYNATVLAYGPTGTGKTFTME</sequence>
<dbReference type="PANTHER" id="PTHR47968:SF75">
    <property type="entry name" value="CENTROMERE-ASSOCIATED PROTEIN E"/>
    <property type="match status" value="1"/>
</dbReference>
<keyword evidence="2 3" id="KW-0505">Motor protein</keyword>
<comment type="caution">
    <text evidence="5">The sequence shown here is derived from an EMBL/GenBank/DDBJ whole genome shotgun (WGS) entry which is preliminary data.</text>
</comment>
<dbReference type="InterPro" id="IPR027640">
    <property type="entry name" value="Kinesin-like_fam"/>
</dbReference>